<evidence type="ECO:0000259" key="4">
    <source>
        <dbReference type="Pfam" id="PF00710"/>
    </source>
</evidence>
<feature type="domain" description="Asparaginase/glutaminase C-terminal" evidence="5">
    <location>
        <begin position="212"/>
        <end position="326"/>
    </location>
</feature>
<reference evidence="6" key="1">
    <citation type="submission" date="2024-07" db="EMBL/GenBank/DDBJ databases">
        <authorList>
            <person name="Yu S.T."/>
        </authorList>
    </citation>
    <scope>NUCLEOTIDE SEQUENCE</scope>
    <source>
        <strain evidence="6">R39</strain>
        <plasmid evidence="6">unnamed1</plasmid>
    </source>
</reference>
<dbReference type="Pfam" id="PF00710">
    <property type="entry name" value="Asparaginase"/>
    <property type="match status" value="1"/>
</dbReference>
<dbReference type="InterPro" id="IPR040919">
    <property type="entry name" value="Asparaginase_C"/>
</dbReference>
<dbReference type="InterPro" id="IPR037152">
    <property type="entry name" value="L-asparaginase_N_sf"/>
</dbReference>
<dbReference type="GO" id="GO:0006528">
    <property type="term" value="P:asparagine metabolic process"/>
    <property type="evidence" value="ECO:0007669"/>
    <property type="project" value="InterPro"/>
</dbReference>
<dbReference type="SUPFAM" id="SSF53774">
    <property type="entry name" value="Glutaminase/Asparaginase"/>
    <property type="match status" value="1"/>
</dbReference>
<evidence type="ECO:0000313" key="6">
    <source>
        <dbReference type="EMBL" id="XDQ50000.1"/>
    </source>
</evidence>
<dbReference type="PROSITE" id="PS51732">
    <property type="entry name" value="ASN_GLN_ASE_3"/>
    <property type="match status" value="1"/>
</dbReference>
<evidence type="ECO:0000259" key="5">
    <source>
        <dbReference type="Pfam" id="PF17763"/>
    </source>
</evidence>
<keyword evidence="2" id="KW-0378">Hydrolase</keyword>
<dbReference type="GO" id="GO:0004067">
    <property type="term" value="F:asparaginase activity"/>
    <property type="evidence" value="ECO:0007669"/>
    <property type="project" value="UniProtKB-UniRule"/>
</dbReference>
<keyword evidence="6" id="KW-0614">Plasmid</keyword>
<comment type="similarity">
    <text evidence="1">Belongs to the asparaginase 1 family.</text>
</comment>
<dbReference type="PANTHER" id="PTHR11707">
    <property type="entry name" value="L-ASPARAGINASE"/>
    <property type="match status" value="1"/>
</dbReference>
<dbReference type="InterPro" id="IPR006034">
    <property type="entry name" value="Asparaginase/glutaminase-like"/>
</dbReference>
<dbReference type="InterPro" id="IPR036152">
    <property type="entry name" value="Asp/glu_Ase-like_sf"/>
</dbReference>
<feature type="domain" description="L-asparaginase N-terminal" evidence="4">
    <location>
        <begin position="9"/>
        <end position="196"/>
    </location>
</feature>
<evidence type="ECO:0000256" key="3">
    <source>
        <dbReference type="PIRSR" id="PIRSR001220-1"/>
    </source>
</evidence>
<dbReference type="SMART" id="SM00870">
    <property type="entry name" value="Asparaginase"/>
    <property type="match status" value="1"/>
</dbReference>
<dbReference type="InterPro" id="IPR004550">
    <property type="entry name" value="AsnASE_II"/>
</dbReference>
<proteinExistence type="inferred from homology"/>
<accession>A0AB39R8E5</accession>
<dbReference type="FunFam" id="3.40.50.1170:FF:000001">
    <property type="entry name" value="L-asparaginase 2"/>
    <property type="match status" value="1"/>
</dbReference>
<dbReference type="InterPro" id="IPR027474">
    <property type="entry name" value="L-asparaginase_N"/>
</dbReference>
<dbReference type="RefSeq" id="WP_369228524.1">
    <property type="nucleotide sequence ID" value="NZ_CP163442.1"/>
</dbReference>
<feature type="active site" description="O-isoaspartyl threonine intermediate" evidence="3">
    <location>
        <position position="17"/>
    </location>
</feature>
<geneLocation type="plasmid" evidence="6">
    <name>unnamed1</name>
</geneLocation>
<protein>
    <submittedName>
        <fullName evidence="6">Asparaginase</fullName>
    </submittedName>
</protein>
<dbReference type="SFLD" id="SFLDS00057">
    <property type="entry name" value="Glutaminase/Asparaginase"/>
    <property type="match status" value="1"/>
</dbReference>
<sequence length="330" mass="34132">MSVPARRNVTVETLGGTIAMTREPEAKGATPSLTGANLIAAVPGLETAANITVEDFRQLPGASLTPADIVALVERISKAEADDVHGIVVTQGTDSLEETAFLADIYYRGDHPVVFTGAMRNASLPGADGPANILAAVLTAASDQARGLGVLVVLGDEIHAARHVRKMHTTSITAFASPETGPIGHVVEGTPHIHNRVQRRATVPSPTNQHPRVEVVTTSLGSDGVILDALKDTVQGLVVAAFGVGHVPASWCDRLESLATTMPVVLASRIGTGSVLTSTYAFAGSESDLLARGLIGAGTLDPFKARLLLSAHLAAGSSRAEIETAFAARL</sequence>
<dbReference type="EMBL" id="CP163442">
    <property type="protein sequence ID" value="XDQ50000.1"/>
    <property type="molecule type" value="Genomic_DNA"/>
</dbReference>
<dbReference type="Gene3D" id="3.40.50.40">
    <property type="match status" value="1"/>
</dbReference>
<dbReference type="InterPro" id="IPR027473">
    <property type="entry name" value="L-asparaginase_C"/>
</dbReference>
<dbReference type="PIRSF" id="PIRSF001220">
    <property type="entry name" value="L-ASNase_gatD"/>
    <property type="match status" value="1"/>
</dbReference>
<dbReference type="PANTHER" id="PTHR11707:SF28">
    <property type="entry name" value="60 KDA LYSOPHOSPHOLIPASE"/>
    <property type="match status" value="1"/>
</dbReference>
<dbReference type="PIRSF" id="PIRSF500176">
    <property type="entry name" value="L_ASNase"/>
    <property type="match status" value="1"/>
</dbReference>
<evidence type="ECO:0000256" key="1">
    <source>
        <dbReference type="ARBA" id="ARBA00010518"/>
    </source>
</evidence>
<organism evidence="6">
    <name type="scientific">Streptomyces sp. R39</name>
    <dbReference type="NCBI Taxonomy" id="3238631"/>
    <lineage>
        <taxon>Bacteria</taxon>
        <taxon>Bacillati</taxon>
        <taxon>Actinomycetota</taxon>
        <taxon>Actinomycetes</taxon>
        <taxon>Kitasatosporales</taxon>
        <taxon>Streptomycetaceae</taxon>
        <taxon>Streptomyces</taxon>
    </lineage>
</organism>
<name>A0AB39R8E5_9ACTN</name>
<dbReference type="AlphaFoldDB" id="A0AB39R8E5"/>
<dbReference type="Pfam" id="PF17763">
    <property type="entry name" value="Asparaginase_C"/>
    <property type="match status" value="1"/>
</dbReference>
<dbReference type="CDD" id="cd08964">
    <property type="entry name" value="L-asparaginase_II"/>
    <property type="match status" value="1"/>
</dbReference>
<dbReference type="PRINTS" id="PR00139">
    <property type="entry name" value="ASNGLNASE"/>
</dbReference>
<evidence type="ECO:0000256" key="2">
    <source>
        <dbReference type="ARBA" id="ARBA00022801"/>
    </source>
</evidence>
<gene>
    <name evidence="6" type="ORF">AB5J52_48655</name>
</gene>
<dbReference type="Gene3D" id="3.40.50.1170">
    <property type="entry name" value="L-asparaginase, N-terminal domain"/>
    <property type="match status" value="1"/>
</dbReference>